<feature type="domain" description="PIPK" evidence="9">
    <location>
        <begin position="407"/>
        <end position="883"/>
    </location>
</feature>
<feature type="region of interest" description="Disordered" evidence="8">
    <location>
        <begin position="67"/>
        <end position="100"/>
    </location>
</feature>
<dbReference type="InterPro" id="IPR017163">
    <property type="entry name" value="PIno-4-P-5_kinase_pln"/>
</dbReference>
<comment type="caution">
    <text evidence="10">The sequence shown here is derived from an EMBL/GenBank/DDBJ whole genome shotgun (WGS) entry which is preliminary data.</text>
</comment>
<evidence type="ECO:0000256" key="1">
    <source>
        <dbReference type="ARBA" id="ARBA00012172"/>
    </source>
</evidence>
<protein>
    <recommendedName>
        <fullName evidence="1">1-phosphatidylinositol-4-phosphate 5-kinase</fullName>
        <ecNumber evidence="1">2.7.1.68</ecNumber>
    </recommendedName>
</protein>
<organism evidence="10 11">
    <name type="scientific">[Myrmecia] bisecta</name>
    <dbReference type="NCBI Taxonomy" id="41462"/>
    <lineage>
        <taxon>Eukaryota</taxon>
        <taxon>Viridiplantae</taxon>
        <taxon>Chlorophyta</taxon>
        <taxon>core chlorophytes</taxon>
        <taxon>Trebouxiophyceae</taxon>
        <taxon>Trebouxiales</taxon>
        <taxon>Trebouxiaceae</taxon>
        <taxon>Myrmecia</taxon>
    </lineage>
</organism>
<evidence type="ECO:0000256" key="7">
    <source>
        <dbReference type="PROSITE-ProRule" id="PRU00781"/>
    </source>
</evidence>
<evidence type="ECO:0000256" key="3">
    <source>
        <dbReference type="ARBA" id="ARBA00022737"/>
    </source>
</evidence>
<evidence type="ECO:0000256" key="8">
    <source>
        <dbReference type="SAM" id="MobiDB-lite"/>
    </source>
</evidence>
<dbReference type="SMART" id="SM00698">
    <property type="entry name" value="MORN"/>
    <property type="match status" value="8"/>
</dbReference>
<dbReference type="InterPro" id="IPR027483">
    <property type="entry name" value="PInositol-4-P-4/5-kinase_C_sf"/>
</dbReference>
<keyword evidence="6 7" id="KW-0067">ATP-binding</keyword>
<keyword evidence="2 7" id="KW-0808">Transferase</keyword>
<accession>A0AAW1Q4Z1</accession>
<proteinExistence type="predicted"/>
<dbReference type="Proteomes" id="UP001489004">
    <property type="component" value="Unassembled WGS sequence"/>
</dbReference>
<evidence type="ECO:0000313" key="11">
    <source>
        <dbReference type="Proteomes" id="UP001489004"/>
    </source>
</evidence>
<evidence type="ECO:0000256" key="2">
    <source>
        <dbReference type="ARBA" id="ARBA00022679"/>
    </source>
</evidence>
<dbReference type="PANTHER" id="PTHR23086:SF8">
    <property type="entry name" value="PHOSPHATIDYLINOSITOL 5-PHOSPHATE 4-KINASE, ISOFORM A"/>
    <property type="match status" value="1"/>
</dbReference>
<gene>
    <name evidence="10" type="ORF">WJX72_000998</name>
</gene>
<dbReference type="PROSITE" id="PS51455">
    <property type="entry name" value="PIPK"/>
    <property type="match status" value="1"/>
</dbReference>
<dbReference type="AlphaFoldDB" id="A0AAW1Q4Z1"/>
<dbReference type="PIRSF" id="PIRSF037274">
    <property type="entry name" value="PIP5K_plant_prd"/>
    <property type="match status" value="1"/>
</dbReference>
<dbReference type="InterPro" id="IPR002498">
    <property type="entry name" value="PInositol-4-P-4/5-kinase_core"/>
</dbReference>
<feature type="region of interest" description="Disordered" evidence="8">
    <location>
        <begin position="302"/>
        <end position="346"/>
    </location>
</feature>
<dbReference type="GO" id="GO:0016308">
    <property type="term" value="F:1-phosphatidylinositol-4-phosphate 5-kinase activity"/>
    <property type="evidence" value="ECO:0007669"/>
    <property type="project" value="UniProtKB-EC"/>
</dbReference>
<dbReference type="SUPFAM" id="SSF56104">
    <property type="entry name" value="SAICAR synthase-like"/>
    <property type="match status" value="1"/>
</dbReference>
<keyword evidence="5 7" id="KW-0418">Kinase</keyword>
<feature type="compositionally biased region" description="Polar residues" evidence="8">
    <location>
        <begin position="679"/>
        <end position="690"/>
    </location>
</feature>
<keyword evidence="4 7" id="KW-0547">Nucleotide-binding</keyword>
<feature type="region of interest" description="Disordered" evidence="8">
    <location>
        <begin position="659"/>
        <end position="706"/>
    </location>
</feature>
<evidence type="ECO:0000313" key="10">
    <source>
        <dbReference type="EMBL" id="KAK9815279.1"/>
    </source>
</evidence>
<evidence type="ECO:0000256" key="6">
    <source>
        <dbReference type="ARBA" id="ARBA00022840"/>
    </source>
</evidence>
<dbReference type="SMART" id="SM00330">
    <property type="entry name" value="PIPKc"/>
    <property type="match status" value="1"/>
</dbReference>
<dbReference type="Gene3D" id="3.30.800.10">
    <property type="entry name" value="Phosphatidylinositol Phosphate Kinase II Beta"/>
    <property type="match status" value="1"/>
</dbReference>
<dbReference type="CDD" id="cd17302">
    <property type="entry name" value="PIPKc_AtPIP5K_like"/>
    <property type="match status" value="1"/>
</dbReference>
<reference evidence="10 11" key="1">
    <citation type="journal article" date="2024" name="Nat. Commun.">
        <title>Phylogenomics reveals the evolutionary origins of lichenization in chlorophyte algae.</title>
        <authorList>
            <person name="Puginier C."/>
            <person name="Libourel C."/>
            <person name="Otte J."/>
            <person name="Skaloud P."/>
            <person name="Haon M."/>
            <person name="Grisel S."/>
            <person name="Petersen M."/>
            <person name="Berrin J.G."/>
            <person name="Delaux P.M."/>
            <person name="Dal Grande F."/>
            <person name="Keller J."/>
        </authorList>
    </citation>
    <scope>NUCLEOTIDE SEQUENCE [LARGE SCALE GENOMIC DNA]</scope>
    <source>
        <strain evidence="10 11">SAG 2043</strain>
    </source>
</reference>
<dbReference type="Gene3D" id="3.30.810.10">
    <property type="entry name" value="2-Layer Sandwich"/>
    <property type="match status" value="1"/>
</dbReference>
<keyword evidence="3" id="KW-0677">Repeat</keyword>
<dbReference type="InterPro" id="IPR003409">
    <property type="entry name" value="MORN"/>
</dbReference>
<dbReference type="GO" id="GO:0046854">
    <property type="term" value="P:phosphatidylinositol phosphate biosynthetic process"/>
    <property type="evidence" value="ECO:0007669"/>
    <property type="project" value="TreeGrafter"/>
</dbReference>
<dbReference type="Gene3D" id="2.20.110.10">
    <property type="entry name" value="Histone H3 K4-specific methyltransferase SET7/9 N-terminal domain"/>
    <property type="match status" value="4"/>
</dbReference>
<evidence type="ECO:0000256" key="4">
    <source>
        <dbReference type="ARBA" id="ARBA00022741"/>
    </source>
</evidence>
<name>A0AAW1Q4Z1_9CHLO</name>
<dbReference type="FunFam" id="2.20.110.10:FF:000002">
    <property type="entry name" value="Phosphatidylinositol 4-phosphate 5-kinase 8"/>
    <property type="match status" value="1"/>
</dbReference>
<dbReference type="EC" id="2.7.1.68" evidence="1"/>
<keyword evidence="11" id="KW-1185">Reference proteome</keyword>
<dbReference type="SUPFAM" id="SSF82185">
    <property type="entry name" value="Histone H3 K4-specific methyltransferase SET7/9 N-terminal domain"/>
    <property type="match status" value="1"/>
</dbReference>
<evidence type="ECO:0000256" key="5">
    <source>
        <dbReference type="ARBA" id="ARBA00022777"/>
    </source>
</evidence>
<dbReference type="PANTHER" id="PTHR23086">
    <property type="entry name" value="PHOSPHATIDYLINOSITOL-4-PHOSPHATE 5-KINASE"/>
    <property type="match status" value="1"/>
</dbReference>
<evidence type="ECO:0000259" key="9">
    <source>
        <dbReference type="PROSITE" id="PS51455"/>
    </source>
</evidence>
<dbReference type="GO" id="GO:0005524">
    <property type="term" value="F:ATP binding"/>
    <property type="evidence" value="ECO:0007669"/>
    <property type="project" value="UniProtKB-UniRule"/>
</dbReference>
<dbReference type="GO" id="GO:0005886">
    <property type="term" value="C:plasma membrane"/>
    <property type="evidence" value="ECO:0007669"/>
    <property type="project" value="TreeGrafter"/>
</dbReference>
<sequence length="884" mass="98897">MGKAACTASPDDKQAISFPHQGQLYTASQAREARPLTYGAGGELAAVTATRQAAWLYAHQFKGAQSLPHRNPATVRGATSTSSTSKHHKEFPNGDNYTGGWKDGLPEGEGIYQWADGSVYEGSWKNGAKQGLGTYTWPTKAVYRGEWQNGCMHGSGTFEGTDGTRYQGGWQRDLKHGLGKKWYANGDTYEGLWKAGKSDGPGRYKWKNRNEYDGEWRAGKMHGQGTLKWNTGDRYDGEFKDGEEDGLGVFTWPDSSTYDGFWRNGKKHGIGVYRPAEQTKRQTTAFEHVSAASSVTLPHADMAEESVSERPVPNPSVSGPASASLDAPREAQAEAEYGRTGSTGRNERAETVYIREYEDGRLIREDPVSGEELDAVFGPFKRRLERRNRRRMRKGDTVRPGETIYKGHRSYDLMLNLQLGIRYSVGKITPDPRVSKLTDEHFRLKVKQFFPRDGSKATPPHPSADFRWKDYCPMAFRKLREVFNIDAAEYMLSICGDQALRELPSPGKSGSVFFLSNDDKFIIKTMRKNEVKLLLDLLPKYHAHVEKHPHTLLIKFYGLHRVSAPSGSNVRFIVMNNLFLTDLQIHRKYDLKGSTQGRFSGKVPGPNTILKDLDLDTVFKLEEGWHDRLMWQLQQDCALLEDLKVMDYSLLLGVHHRSGGYTSSPPATDREDDDEEDTNVTPMSVISEGTPTAGASPLPRTLSSVPSGLTTVPSGFNGAVVDSNNAEMAVIQQRITKQLGYQISERRMADLIKLAQYKMLSRDPKTFRSPTMVLAMRPKRSDTMRPVAFSHGATDELTHSLGLQRVHLGINMASTAVPGSPEAGSQPEDVVLYFGIIDILQEYNLSKKLEHSFKALRHDGSAISAVDPRTYSRRFQEFMRRVFV</sequence>
<dbReference type="Pfam" id="PF01504">
    <property type="entry name" value="PIP5K"/>
    <property type="match status" value="1"/>
</dbReference>
<dbReference type="InterPro" id="IPR027484">
    <property type="entry name" value="PInositol-4-P-5-kinase_N"/>
</dbReference>
<dbReference type="Pfam" id="PF02493">
    <property type="entry name" value="MORN"/>
    <property type="match status" value="8"/>
</dbReference>
<dbReference type="EMBL" id="JALJOR010000006">
    <property type="protein sequence ID" value="KAK9815279.1"/>
    <property type="molecule type" value="Genomic_DNA"/>
</dbReference>
<dbReference type="InterPro" id="IPR023610">
    <property type="entry name" value="PInositol-4/5-P-5/4-kinase"/>
</dbReference>